<dbReference type="AlphaFoldDB" id="A0A9N9KLS3"/>
<evidence type="ECO:0000313" key="2">
    <source>
        <dbReference type="Proteomes" id="UP000789759"/>
    </source>
</evidence>
<name>A0A9N9KLS3_9GLOM</name>
<evidence type="ECO:0000313" key="1">
    <source>
        <dbReference type="EMBL" id="CAG8838924.1"/>
    </source>
</evidence>
<dbReference type="EMBL" id="CAJVQA010085705">
    <property type="protein sequence ID" value="CAG8838924.1"/>
    <property type="molecule type" value="Genomic_DNA"/>
</dbReference>
<dbReference type="Proteomes" id="UP000789759">
    <property type="component" value="Unassembled WGS sequence"/>
</dbReference>
<organism evidence="1 2">
    <name type="scientific">Cetraspora pellucida</name>
    <dbReference type="NCBI Taxonomy" id="1433469"/>
    <lineage>
        <taxon>Eukaryota</taxon>
        <taxon>Fungi</taxon>
        <taxon>Fungi incertae sedis</taxon>
        <taxon>Mucoromycota</taxon>
        <taxon>Glomeromycotina</taxon>
        <taxon>Glomeromycetes</taxon>
        <taxon>Diversisporales</taxon>
        <taxon>Gigasporaceae</taxon>
        <taxon>Cetraspora</taxon>
    </lineage>
</organism>
<keyword evidence="2" id="KW-1185">Reference proteome</keyword>
<protein>
    <submittedName>
        <fullName evidence="1">5249_t:CDS:1</fullName>
    </submittedName>
</protein>
<dbReference type="OrthoDB" id="6513042at2759"/>
<comment type="caution">
    <text evidence="1">The sequence shown here is derived from an EMBL/GenBank/DDBJ whole genome shotgun (WGS) entry which is preliminary data.</text>
</comment>
<feature type="non-terminal residue" evidence="1">
    <location>
        <position position="1"/>
    </location>
</feature>
<sequence>DGKINCERAEYNSKSENETLLSFISLMKKFVECLVNIFASLNVDSSRACIFVYSEKEKIAIQDSLLKLITLNPDKISKKVQHKAIRCFFNIFEDCSLLLAAGNDYNRSGLLDDELREFPRLIVLEQSLKENIAIKVPGFYRITDVWEQMVKPNLKYDQVQYDLNDLETY</sequence>
<accession>A0A9N9KLS3</accession>
<reference evidence="1" key="1">
    <citation type="submission" date="2021-06" db="EMBL/GenBank/DDBJ databases">
        <authorList>
            <person name="Kallberg Y."/>
            <person name="Tangrot J."/>
            <person name="Rosling A."/>
        </authorList>
    </citation>
    <scope>NUCLEOTIDE SEQUENCE</scope>
    <source>
        <strain evidence="1">FL966</strain>
    </source>
</reference>
<feature type="non-terminal residue" evidence="1">
    <location>
        <position position="169"/>
    </location>
</feature>
<gene>
    <name evidence="1" type="ORF">CPELLU_LOCUS21773</name>
</gene>
<proteinExistence type="predicted"/>